<proteinExistence type="predicted"/>
<protein>
    <submittedName>
        <fullName evidence="1">Uncharacterized protein</fullName>
    </submittedName>
</protein>
<dbReference type="OrthoDB" id="408631at2759"/>
<sequence>GALARKSLNVPVWRVRYFGEWPNLNPFDWLGAFHSSDIPMIFGTSDLRGPNTELEVATSEYYQGAWAAFAKDPEKGLIDYGWPLFDPQKQTLVKLGNGSAEAIFGDPAEFDAAC</sequence>
<dbReference type="Gene3D" id="3.40.50.1820">
    <property type="entry name" value="alpha/beta hydrolase"/>
    <property type="match status" value="1"/>
</dbReference>
<feature type="non-terminal residue" evidence="1">
    <location>
        <position position="1"/>
    </location>
</feature>
<keyword evidence="2" id="KW-1185">Reference proteome</keyword>
<dbReference type="STRING" id="97972.A0A2V1CWL3"/>
<gene>
    <name evidence="1" type="ORF">DM02DRAFT_82951</name>
</gene>
<dbReference type="AlphaFoldDB" id="A0A2V1CWL3"/>
<evidence type="ECO:0000313" key="2">
    <source>
        <dbReference type="Proteomes" id="UP000244855"/>
    </source>
</evidence>
<dbReference type="InterPro" id="IPR029058">
    <property type="entry name" value="AB_hydrolase_fold"/>
</dbReference>
<dbReference type="EMBL" id="KZ806692">
    <property type="protein sequence ID" value="PVH90118.1"/>
    <property type="molecule type" value="Genomic_DNA"/>
</dbReference>
<dbReference type="SUPFAM" id="SSF53474">
    <property type="entry name" value="alpha/beta-Hydrolases"/>
    <property type="match status" value="1"/>
</dbReference>
<name>A0A2V1CWL3_9PLEO</name>
<evidence type="ECO:0000313" key="1">
    <source>
        <dbReference type="EMBL" id="PVH90118.1"/>
    </source>
</evidence>
<reference evidence="1 2" key="1">
    <citation type="journal article" date="2018" name="Sci. Rep.">
        <title>Comparative genomics provides insights into the lifestyle and reveals functional heterogeneity of dark septate endophytic fungi.</title>
        <authorList>
            <person name="Knapp D.G."/>
            <person name="Nemeth J.B."/>
            <person name="Barry K."/>
            <person name="Hainaut M."/>
            <person name="Henrissat B."/>
            <person name="Johnson J."/>
            <person name="Kuo A."/>
            <person name="Lim J.H.P."/>
            <person name="Lipzen A."/>
            <person name="Nolan M."/>
            <person name="Ohm R.A."/>
            <person name="Tamas L."/>
            <person name="Grigoriev I.V."/>
            <person name="Spatafora J.W."/>
            <person name="Nagy L.G."/>
            <person name="Kovacs G.M."/>
        </authorList>
    </citation>
    <scope>NUCLEOTIDE SEQUENCE [LARGE SCALE GENOMIC DNA]</scope>
    <source>
        <strain evidence="1 2">DSE2036</strain>
    </source>
</reference>
<dbReference type="Proteomes" id="UP000244855">
    <property type="component" value="Unassembled WGS sequence"/>
</dbReference>
<accession>A0A2V1CWL3</accession>
<organism evidence="1 2">
    <name type="scientific">Periconia macrospinosa</name>
    <dbReference type="NCBI Taxonomy" id="97972"/>
    <lineage>
        <taxon>Eukaryota</taxon>
        <taxon>Fungi</taxon>
        <taxon>Dikarya</taxon>
        <taxon>Ascomycota</taxon>
        <taxon>Pezizomycotina</taxon>
        <taxon>Dothideomycetes</taxon>
        <taxon>Pleosporomycetidae</taxon>
        <taxon>Pleosporales</taxon>
        <taxon>Massarineae</taxon>
        <taxon>Periconiaceae</taxon>
        <taxon>Periconia</taxon>
    </lineage>
</organism>